<name>A0ABQ4TRW1_9HYPH</name>
<dbReference type="RefSeq" id="WP_238232746.1">
    <property type="nucleotide sequence ID" value="NZ_BPRA01000023.1"/>
</dbReference>
<reference evidence="2" key="1">
    <citation type="journal article" date="2021" name="Front. Microbiol.">
        <title>Comprehensive Comparative Genomics and Phenotyping of Methylobacterium Species.</title>
        <authorList>
            <person name="Alessa O."/>
            <person name="Ogura Y."/>
            <person name="Fujitani Y."/>
            <person name="Takami H."/>
            <person name="Hayashi T."/>
            <person name="Sahin N."/>
            <person name="Tani A."/>
        </authorList>
    </citation>
    <scope>NUCLEOTIDE SEQUENCE</scope>
    <source>
        <strain evidence="2">DSM 23674</strain>
    </source>
</reference>
<evidence type="ECO:0000256" key="1">
    <source>
        <dbReference type="SAM" id="MobiDB-lite"/>
    </source>
</evidence>
<organism evidence="2 3">
    <name type="scientific">Methylobacterium thuringiense</name>
    <dbReference type="NCBI Taxonomy" id="1003091"/>
    <lineage>
        <taxon>Bacteria</taxon>
        <taxon>Pseudomonadati</taxon>
        <taxon>Pseudomonadota</taxon>
        <taxon>Alphaproteobacteria</taxon>
        <taxon>Hyphomicrobiales</taxon>
        <taxon>Methylobacteriaceae</taxon>
        <taxon>Methylobacterium</taxon>
    </lineage>
</organism>
<proteinExistence type="predicted"/>
<dbReference type="EMBL" id="BPRA01000023">
    <property type="protein sequence ID" value="GJE57408.1"/>
    <property type="molecule type" value="Genomic_DNA"/>
</dbReference>
<evidence type="ECO:0000313" key="3">
    <source>
        <dbReference type="Proteomes" id="UP001055101"/>
    </source>
</evidence>
<feature type="compositionally biased region" description="Gly residues" evidence="1">
    <location>
        <begin position="221"/>
        <end position="233"/>
    </location>
</feature>
<keyword evidence="3" id="KW-1185">Reference proteome</keyword>
<accession>A0ABQ4TRW1</accession>
<evidence type="ECO:0000313" key="2">
    <source>
        <dbReference type="EMBL" id="GJE57408.1"/>
    </source>
</evidence>
<reference evidence="2" key="2">
    <citation type="submission" date="2021-08" db="EMBL/GenBank/DDBJ databases">
        <authorList>
            <person name="Tani A."/>
            <person name="Ola A."/>
            <person name="Ogura Y."/>
            <person name="Katsura K."/>
            <person name="Hayashi T."/>
        </authorList>
    </citation>
    <scope>NUCLEOTIDE SEQUENCE</scope>
    <source>
        <strain evidence="2">DSM 23674</strain>
    </source>
</reference>
<comment type="caution">
    <text evidence="2">The sequence shown here is derived from an EMBL/GenBank/DDBJ whole genome shotgun (WGS) entry which is preliminary data.</text>
</comment>
<feature type="region of interest" description="Disordered" evidence="1">
    <location>
        <begin position="214"/>
        <end position="233"/>
    </location>
</feature>
<sequence length="233" mass="24516">MAFSGPYPLETREAVEALLRDSDLTMLAIAERIAVSYGTVKLWNREARIRPWTRAAKLGADPGTWTVGRIRAVGRLFDRPDIDPADLAEALGAPRGGAAALMLACGIAESKAPVPRPPVPRPPPPDETLDLAALLRAQIARQIAAFDDRLNGDDAADSARVLRDLGGLKRLLDDLDACTRQPESHGDADGASPQDLAALRDRIARRYEAFATERGHAGVSGASGPGGSGGAGA</sequence>
<gene>
    <name evidence="2" type="ORF">EKPJFOCH_3922</name>
</gene>
<protein>
    <submittedName>
        <fullName evidence="2">Uncharacterized protein</fullName>
    </submittedName>
</protein>
<dbReference type="Proteomes" id="UP001055101">
    <property type="component" value="Unassembled WGS sequence"/>
</dbReference>